<evidence type="ECO:0000256" key="6">
    <source>
        <dbReference type="ARBA" id="ARBA00022801"/>
    </source>
</evidence>
<dbReference type="EMBL" id="JAERUA010000010">
    <property type="protein sequence ID" value="KAI1894936.1"/>
    <property type="molecule type" value="Genomic_DNA"/>
</dbReference>
<dbReference type="Pfam" id="PF26138">
    <property type="entry name" value="DUF8040"/>
    <property type="match status" value="1"/>
</dbReference>
<comment type="subcellular location">
    <subcellularLocation>
        <location evidence="2">Nucleus</location>
    </subcellularLocation>
</comment>
<evidence type="ECO:0000256" key="3">
    <source>
        <dbReference type="ARBA" id="ARBA00006958"/>
    </source>
</evidence>
<dbReference type="Proteomes" id="UP000829720">
    <property type="component" value="Unassembled WGS sequence"/>
</dbReference>
<keyword evidence="11" id="KW-1185">Reference proteome</keyword>
<organism evidence="10 11">
    <name type="scientific">Albula goreensis</name>
    <dbReference type="NCBI Taxonomy" id="1534307"/>
    <lineage>
        <taxon>Eukaryota</taxon>
        <taxon>Metazoa</taxon>
        <taxon>Chordata</taxon>
        <taxon>Craniata</taxon>
        <taxon>Vertebrata</taxon>
        <taxon>Euteleostomi</taxon>
        <taxon>Actinopterygii</taxon>
        <taxon>Neopterygii</taxon>
        <taxon>Teleostei</taxon>
        <taxon>Albuliformes</taxon>
        <taxon>Albulidae</taxon>
        <taxon>Albula</taxon>
    </lineage>
</organism>
<keyword evidence="7" id="KW-0539">Nucleus</keyword>
<evidence type="ECO:0000256" key="5">
    <source>
        <dbReference type="ARBA" id="ARBA00022723"/>
    </source>
</evidence>
<dbReference type="GO" id="GO:0004518">
    <property type="term" value="F:nuclease activity"/>
    <property type="evidence" value="ECO:0007669"/>
    <property type="project" value="UniProtKB-KW"/>
</dbReference>
<dbReference type="InterPro" id="IPR045249">
    <property type="entry name" value="HARBI1-like"/>
</dbReference>
<comment type="similarity">
    <text evidence="3">Belongs to the HARBI1 family.</text>
</comment>
<dbReference type="InterPro" id="IPR027806">
    <property type="entry name" value="HARBI1_dom"/>
</dbReference>
<keyword evidence="6" id="KW-0378">Hydrolase</keyword>
<evidence type="ECO:0000256" key="7">
    <source>
        <dbReference type="ARBA" id="ARBA00023242"/>
    </source>
</evidence>
<evidence type="ECO:0000259" key="9">
    <source>
        <dbReference type="Pfam" id="PF26138"/>
    </source>
</evidence>
<feature type="domain" description="DUF8040" evidence="9">
    <location>
        <begin position="52"/>
        <end position="130"/>
    </location>
</feature>
<evidence type="ECO:0000313" key="11">
    <source>
        <dbReference type="Proteomes" id="UP000829720"/>
    </source>
</evidence>
<evidence type="ECO:0000259" key="8">
    <source>
        <dbReference type="Pfam" id="PF13359"/>
    </source>
</evidence>
<dbReference type="AlphaFoldDB" id="A0A8T3DFF5"/>
<evidence type="ECO:0000256" key="1">
    <source>
        <dbReference type="ARBA" id="ARBA00001968"/>
    </source>
</evidence>
<evidence type="ECO:0000313" key="10">
    <source>
        <dbReference type="EMBL" id="KAI1894936.1"/>
    </source>
</evidence>
<proteinExistence type="inferred from homology"/>
<sequence>MADLAVAFLAAEEVDAIEIPFLLQILDGKRQRRDIPKVKAPFVKDVAFHYTPSVFRTHFRLSPGIVEELMMELQTHYSSQAGTWWPLQEALLACLWTLGNLEPYESVAERFSTSRSDLSSHIHAVCRVIASRCQQRITWPRQADAQRIERAFRRAGFPHTLAVVDACHVRIVKPQEEDCPEEYFNCKEFYSLNLTAFTDPGGSFLHINVDHPGSWPDARVFRQTDVARVLERTPQLLLPDGMHLIGDSAYPLSQHLMTPFGARSLTAPQKRYNRRLLAAAAAAGRAFGLLKSRFRRLNSLHMQPVRSSRAAVTACCVMHNMSLEAGEEPMEPGLQPLRDQIHQEAEENLPQTTPPCARDTPSATHSDCTLCIAANSQLCIKK</sequence>
<dbReference type="PANTHER" id="PTHR22930:SF237">
    <property type="entry name" value="SI:CH73-257C13.2"/>
    <property type="match status" value="1"/>
</dbReference>
<feature type="domain" description="DDE Tnp4" evidence="8">
    <location>
        <begin position="164"/>
        <end position="320"/>
    </location>
</feature>
<dbReference type="GO" id="GO:0016787">
    <property type="term" value="F:hydrolase activity"/>
    <property type="evidence" value="ECO:0007669"/>
    <property type="project" value="UniProtKB-KW"/>
</dbReference>
<dbReference type="OrthoDB" id="8962680at2759"/>
<protein>
    <recommendedName>
        <fullName evidence="12">Harbinger transposase-derived nuclease</fullName>
    </recommendedName>
</protein>
<dbReference type="GO" id="GO:0046872">
    <property type="term" value="F:metal ion binding"/>
    <property type="evidence" value="ECO:0007669"/>
    <property type="project" value="UniProtKB-KW"/>
</dbReference>
<reference evidence="10" key="1">
    <citation type="submission" date="2021-01" db="EMBL/GenBank/DDBJ databases">
        <authorList>
            <person name="Zahm M."/>
            <person name="Roques C."/>
            <person name="Cabau C."/>
            <person name="Klopp C."/>
            <person name="Donnadieu C."/>
            <person name="Jouanno E."/>
            <person name="Lampietro C."/>
            <person name="Louis A."/>
            <person name="Herpin A."/>
            <person name="Echchiki A."/>
            <person name="Berthelot C."/>
            <person name="Parey E."/>
            <person name="Roest-Crollius H."/>
            <person name="Braasch I."/>
            <person name="Postlethwait J."/>
            <person name="Bobe J."/>
            <person name="Montfort J."/>
            <person name="Bouchez O."/>
            <person name="Begum T."/>
            <person name="Mejri S."/>
            <person name="Adams A."/>
            <person name="Chen W.-J."/>
            <person name="Guiguen Y."/>
        </authorList>
    </citation>
    <scope>NUCLEOTIDE SEQUENCE</scope>
    <source>
        <tissue evidence="10">Blood</tissue>
    </source>
</reference>
<name>A0A8T3DFF5_9TELE</name>
<comment type="caution">
    <text evidence="10">The sequence shown here is derived from an EMBL/GenBank/DDBJ whole genome shotgun (WGS) entry which is preliminary data.</text>
</comment>
<gene>
    <name evidence="10" type="ORF">AGOR_G00120890</name>
</gene>
<dbReference type="PANTHER" id="PTHR22930">
    <property type="match status" value="1"/>
</dbReference>
<evidence type="ECO:0000256" key="2">
    <source>
        <dbReference type="ARBA" id="ARBA00004123"/>
    </source>
</evidence>
<dbReference type="InterPro" id="IPR058353">
    <property type="entry name" value="DUF8040"/>
</dbReference>
<keyword evidence="4" id="KW-0540">Nuclease</keyword>
<dbReference type="GO" id="GO:0005634">
    <property type="term" value="C:nucleus"/>
    <property type="evidence" value="ECO:0007669"/>
    <property type="project" value="UniProtKB-SubCell"/>
</dbReference>
<evidence type="ECO:0008006" key="12">
    <source>
        <dbReference type="Google" id="ProtNLM"/>
    </source>
</evidence>
<dbReference type="Pfam" id="PF13359">
    <property type="entry name" value="DDE_Tnp_4"/>
    <property type="match status" value="1"/>
</dbReference>
<accession>A0A8T3DFF5</accession>
<comment type="cofactor">
    <cofactor evidence="1">
        <name>a divalent metal cation</name>
        <dbReference type="ChEBI" id="CHEBI:60240"/>
    </cofactor>
</comment>
<keyword evidence="5" id="KW-0479">Metal-binding</keyword>
<evidence type="ECO:0000256" key="4">
    <source>
        <dbReference type="ARBA" id="ARBA00022722"/>
    </source>
</evidence>